<dbReference type="GO" id="GO:0003700">
    <property type="term" value="F:DNA-binding transcription factor activity"/>
    <property type="evidence" value="ECO:0007669"/>
    <property type="project" value="InterPro"/>
</dbReference>
<dbReference type="InterPro" id="IPR014036">
    <property type="entry name" value="DeoR-like_C"/>
</dbReference>
<keyword evidence="2" id="KW-0238">DNA-binding</keyword>
<proteinExistence type="predicted"/>
<dbReference type="PROSITE" id="PS51000">
    <property type="entry name" value="HTH_DEOR_2"/>
    <property type="match status" value="1"/>
</dbReference>
<dbReference type="PROSITE" id="PS00894">
    <property type="entry name" value="HTH_DEOR_1"/>
    <property type="match status" value="1"/>
</dbReference>
<keyword evidence="1" id="KW-0805">Transcription regulation</keyword>
<reference evidence="5 6" key="1">
    <citation type="submission" date="2020-06" db="EMBL/GenBank/DDBJ databases">
        <title>Genomic analysis of Salicibibacter sp. NKC5-3.</title>
        <authorList>
            <person name="Oh Y.J."/>
        </authorList>
    </citation>
    <scope>NUCLEOTIDE SEQUENCE [LARGE SCALE GENOMIC DNA]</scope>
    <source>
        <strain evidence="5 6">NKC5-3</strain>
    </source>
</reference>
<dbReference type="Gene3D" id="3.40.50.1360">
    <property type="match status" value="1"/>
</dbReference>
<evidence type="ECO:0000256" key="3">
    <source>
        <dbReference type="ARBA" id="ARBA00023163"/>
    </source>
</evidence>
<dbReference type="EMBL" id="CP054705">
    <property type="protein sequence ID" value="QQK75038.1"/>
    <property type="molecule type" value="Genomic_DNA"/>
</dbReference>
<gene>
    <name evidence="5" type="ORF">HUG15_05100</name>
</gene>
<dbReference type="InterPro" id="IPR018356">
    <property type="entry name" value="Tscrpt_reg_HTH_DeoR_CS"/>
</dbReference>
<dbReference type="SMART" id="SM01134">
    <property type="entry name" value="DeoRC"/>
    <property type="match status" value="1"/>
</dbReference>
<evidence type="ECO:0000313" key="6">
    <source>
        <dbReference type="Proteomes" id="UP000595823"/>
    </source>
</evidence>
<evidence type="ECO:0000256" key="2">
    <source>
        <dbReference type="ARBA" id="ARBA00023125"/>
    </source>
</evidence>
<dbReference type="InterPro" id="IPR037171">
    <property type="entry name" value="NagB/RpiA_transferase-like"/>
</dbReference>
<dbReference type="InterPro" id="IPR036390">
    <property type="entry name" value="WH_DNA-bd_sf"/>
</dbReference>
<dbReference type="Pfam" id="PF00455">
    <property type="entry name" value="DeoRC"/>
    <property type="match status" value="1"/>
</dbReference>
<dbReference type="InterPro" id="IPR001034">
    <property type="entry name" value="DeoR_HTH"/>
</dbReference>
<dbReference type="RefSeq" id="WP_200127580.1">
    <property type="nucleotide sequence ID" value="NZ_CP054705.1"/>
</dbReference>
<evidence type="ECO:0000259" key="4">
    <source>
        <dbReference type="PROSITE" id="PS51000"/>
    </source>
</evidence>
<dbReference type="KEGG" id="scia:HUG15_05100"/>
<dbReference type="SUPFAM" id="SSF46785">
    <property type="entry name" value="Winged helix' DNA-binding domain"/>
    <property type="match status" value="1"/>
</dbReference>
<dbReference type="PRINTS" id="PR00037">
    <property type="entry name" value="HTHLACR"/>
</dbReference>
<protein>
    <submittedName>
        <fullName evidence="5">DeoR/GlpR transcriptional regulator</fullName>
    </submittedName>
</protein>
<dbReference type="InterPro" id="IPR050313">
    <property type="entry name" value="Carb_Metab_HTH_regulators"/>
</dbReference>
<name>A0A7T6Z1F2_9BACI</name>
<dbReference type="AlphaFoldDB" id="A0A7T6Z1F2"/>
<dbReference type="PANTHER" id="PTHR30363:SF44">
    <property type="entry name" value="AGA OPERON TRANSCRIPTIONAL REPRESSOR-RELATED"/>
    <property type="match status" value="1"/>
</dbReference>
<feature type="domain" description="HTH deoR-type" evidence="4">
    <location>
        <begin position="12"/>
        <end position="67"/>
    </location>
</feature>
<dbReference type="GO" id="GO:0003677">
    <property type="term" value="F:DNA binding"/>
    <property type="evidence" value="ECO:0007669"/>
    <property type="project" value="UniProtKB-KW"/>
</dbReference>
<accession>A0A7T6Z1F2</accession>
<dbReference type="PANTHER" id="PTHR30363">
    <property type="entry name" value="HTH-TYPE TRANSCRIPTIONAL REGULATOR SRLR-RELATED"/>
    <property type="match status" value="1"/>
</dbReference>
<organism evidence="5 6">
    <name type="scientific">Salicibibacter cibarius</name>
    <dbReference type="NCBI Taxonomy" id="2743000"/>
    <lineage>
        <taxon>Bacteria</taxon>
        <taxon>Bacillati</taxon>
        <taxon>Bacillota</taxon>
        <taxon>Bacilli</taxon>
        <taxon>Bacillales</taxon>
        <taxon>Bacillaceae</taxon>
        <taxon>Salicibibacter</taxon>
    </lineage>
</organism>
<dbReference type="Proteomes" id="UP000595823">
    <property type="component" value="Chromosome"/>
</dbReference>
<sequence>MINTGSKTVLIGNDRQRSILEMLDQQQKVKVTDLSKHFNVTDETIRRDLETLEQSNFLIRVHGGAMKPQHEGFELPMMERDSEHFQEKQAIAREALSIIEEGDIIALDASTTCLHLARAIQHESLTVITNSISVTVELANKSPHIQVILTGGYLRRESMSLVDFSTDKIIDDYHINKFFLSCSAVDLNWGLSESHEMQTNTKLRMSEIADELILLADRSKFQKKSLVHLLPLNKVNTIITDPKISQKIATDFETRVGLFKIAHE</sequence>
<keyword evidence="6" id="KW-1185">Reference proteome</keyword>
<dbReference type="Gene3D" id="1.10.10.10">
    <property type="entry name" value="Winged helix-like DNA-binding domain superfamily/Winged helix DNA-binding domain"/>
    <property type="match status" value="1"/>
</dbReference>
<keyword evidence="3" id="KW-0804">Transcription</keyword>
<evidence type="ECO:0000256" key="1">
    <source>
        <dbReference type="ARBA" id="ARBA00023015"/>
    </source>
</evidence>
<dbReference type="SMART" id="SM00420">
    <property type="entry name" value="HTH_DEOR"/>
    <property type="match status" value="1"/>
</dbReference>
<evidence type="ECO:0000313" key="5">
    <source>
        <dbReference type="EMBL" id="QQK75038.1"/>
    </source>
</evidence>
<dbReference type="Pfam" id="PF08220">
    <property type="entry name" value="HTH_DeoR"/>
    <property type="match status" value="1"/>
</dbReference>
<dbReference type="InterPro" id="IPR036388">
    <property type="entry name" value="WH-like_DNA-bd_sf"/>
</dbReference>
<dbReference type="SUPFAM" id="SSF100950">
    <property type="entry name" value="NagB/RpiA/CoA transferase-like"/>
    <property type="match status" value="1"/>
</dbReference>